<reference evidence="5" key="1">
    <citation type="journal article" date="2019" name="Int. J. Syst. Evol. Microbiol.">
        <title>The Global Catalogue of Microorganisms (GCM) 10K type strain sequencing project: providing services to taxonomists for standard genome sequencing and annotation.</title>
        <authorList>
            <consortium name="The Broad Institute Genomics Platform"/>
            <consortium name="The Broad Institute Genome Sequencing Center for Infectious Disease"/>
            <person name="Wu L."/>
            <person name="Ma J."/>
        </authorList>
    </citation>
    <scope>NUCLEOTIDE SEQUENCE [LARGE SCALE GENOMIC DNA]</scope>
    <source>
        <strain evidence="5">JCM 17563</strain>
    </source>
</reference>
<protein>
    <submittedName>
        <fullName evidence="4">ATPase</fullName>
    </submittedName>
</protein>
<keyword evidence="3" id="KW-0143">Chaperone</keyword>
<keyword evidence="2" id="KW-0809">Transit peptide</keyword>
<sequence length="230" mass="24991">MKRFWKEVALEPEDGSWRVALDGRPVRTPARALLTLPTRDLGEAVAAEWRETGETIDPRAMPLTGLSNAAIDRVATAPDAFAEGLARYAASDLLCYRAEGPAKLVALQSEQWDPLLQWARRRYDVDFVVTQGVLPVDQSVETIAKLGQATAVLDPFTLAAMSPLVTIGGSLVAGLALVEQAITVDAAWEAVSLDDRWQLEQWGSDAEAEKALAAREADFRSGHRLLTLLG</sequence>
<organism evidence="4 5">
    <name type="scientific">Sphingomonas swuensis</name>
    <dbReference type="NCBI Taxonomy" id="977800"/>
    <lineage>
        <taxon>Bacteria</taxon>
        <taxon>Pseudomonadati</taxon>
        <taxon>Pseudomonadota</taxon>
        <taxon>Alphaproteobacteria</taxon>
        <taxon>Sphingomonadales</taxon>
        <taxon>Sphingomonadaceae</taxon>
        <taxon>Sphingomonas</taxon>
    </lineage>
</organism>
<evidence type="ECO:0000313" key="5">
    <source>
        <dbReference type="Proteomes" id="UP001500235"/>
    </source>
</evidence>
<dbReference type="InterPro" id="IPR023335">
    <property type="entry name" value="ATP12_ortho_dom_sf"/>
</dbReference>
<dbReference type="PANTHER" id="PTHR21013:SF10">
    <property type="entry name" value="ATP SYNTHASE MITOCHONDRIAL F1 COMPLEX ASSEMBLY FACTOR 2"/>
    <property type="match status" value="1"/>
</dbReference>
<comment type="similarity">
    <text evidence="1">Belongs to the ATP12 family.</text>
</comment>
<dbReference type="Gene3D" id="1.10.3580.10">
    <property type="entry name" value="ATP12 ATPase"/>
    <property type="match status" value="1"/>
</dbReference>
<dbReference type="Gene3D" id="3.30.2180.10">
    <property type="entry name" value="ATP12-like"/>
    <property type="match status" value="1"/>
</dbReference>
<dbReference type="InterPro" id="IPR011419">
    <property type="entry name" value="ATP12_ATP_synth-F1-assembly"/>
</dbReference>
<dbReference type="RefSeq" id="WP_344705827.1">
    <property type="nucleotide sequence ID" value="NZ_BAABBQ010000001.1"/>
</dbReference>
<dbReference type="Pfam" id="PF07542">
    <property type="entry name" value="ATP12"/>
    <property type="match status" value="1"/>
</dbReference>
<evidence type="ECO:0000313" key="4">
    <source>
        <dbReference type="EMBL" id="GAA4010790.1"/>
    </source>
</evidence>
<evidence type="ECO:0000256" key="1">
    <source>
        <dbReference type="ARBA" id="ARBA00008231"/>
    </source>
</evidence>
<evidence type="ECO:0000256" key="2">
    <source>
        <dbReference type="ARBA" id="ARBA00022946"/>
    </source>
</evidence>
<dbReference type="Proteomes" id="UP001500235">
    <property type="component" value="Unassembled WGS sequence"/>
</dbReference>
<keyword evidence="5" id="KW-1185">Reference proteome</keyword>
<dbReference type="SUPFAM" id="SSF160909">
    <property type="entry name" value="ATP12-like"/>
    <property type="match status" value="1"/>
</dbReference>
<gene>
    <name evidence="4" type="ORF">GCM10022280_05120</name>
</gene>
<dbReference type="InterPro" id="IPR042272">
    <property type="entry name" value="ATP12_ATP_synth-F1-assembly_N"/>
</dbReference>
<dbReference type="PANTHER" id="PTHR21013">
    <property type="entry name" value="ATP SYNTHASE MITOCHONDRIAL F1 COMPLEX ASSEMBLY FACTOR 2/ATP12 PROTEIN, MITOCHONDRIAL PRECURSOR"/>
    <property type="match status" value="1"/>
</dbReference>
<name>A0ABP7SEW5_9SPHN</name>
<accession>A0ABP7SEW5</accession>
<proteinExistence type="inferred from homology"/>
<comment type="caution">
    <text evidence="4">The sequence shown here is derived from an EMBL/GenBank/DDBJ whole genome shotgun (WGS) entry which is preliminary data.</text>
</comment>
<evidence type="ECO:0000256" key="3">
    <source>
        <dbReference type="ARBA" id="ARBA00023186"/>
    </source>
</evidence>
<dbReference type="EMBL" id="BAABBQ010000001">
    <property type="protein sequence ID" value="GAA4010790.1"/>
    <property type="molecule type" value="Genomic_DNA"/>
</dbReference>